<protein>
    <submittedName>
        <fullName evidence="1">Uncharacterized protein</fullName>
    </submittedName>
</protein>
<comment type="caution">
    <text evidence="1">The sequence shown here is derived from an EMBL/GenBank/DDBJ whole genome shotgun (WGS) entry which is preliminary data.</text>
</comment>
<sequence length="87" mass="9851">MSGFEHYDRELRDLDKEIHRYAAICGVNLANRHEIDACLNQHHDTWAEDKARESLQGLLILRIKLEAEMIALGFTPPPLTTTAVPVA</sequence>
<reference evidence="1" key="1">
    <citation type="submission" date="2020-04" db="EMBL/GenBank/DDBJ databases">
        <title>Deep metagenomics examines the oral microbiome during advanced dental caries in children, revealing novel taxa and co-occurrences with host molecules.</title>
        <authorList>
            <person name="Baker J.L."/>
            <person name="Morton J.T."/>
            <person name="Dinis M."/>
            <person name="Alvarez R."/>
            <person name="Tran N.C."/>
            <person name="Knight R."/>
            <person name="Edlund A."/>
        </authorList>
    </citation>
    <scope>NUCLEOTIDE SEQUENCE</scope>
    <source>
        <strain evidence="1">JCVI_32_bin.24</strain>
    </source>
</reference>
<proteinExistence type="predicted"/>
<name>A0A930G084_9RHOO</name>
<accession>A0A930G084</accession>
<organism evidence="1 2">
    <name type="scientific">Dechloromonas agitata</name>
    <dbReference type="NCBI Taxonomy" id="73030"/>
    <lineage>
        <taxon>Bacteria</taxon>
        <taxon>Pseudomonadati</taxon>
        <taxon>Pseudomonadota</taxon>
        <taxon>Betaproteobacteria</taxon>
        <taxon>Rhodocyclales</taxon>
        <taxon>Azonexaceae</taxon>
        <taxon>Dechloromonas</taxon>
    </lineage>
</organism>
<dbReference type="AlphaFoldDB" id="A0A930G084"/>
<dbReference type="Proteomes" id="UP000718593">
    <property type="component" value="Unassembled WGS sequence"/>
</dbReference>
<evidence type="ECO:0000313" key="1">
    <source>
        <dbReference type="EMBL" id="MBF1163488.1"/>
    </source>
</evidence>
<evidence type="ECO:0000313" key="2">
    <source>
        <dbReference type="Proteomes" id="UP000718593"/>
    </source>
</evidence>
<gene>
    <name evidence="1" type="ORF">HXL68_00460</name>
</gene>
<dbReference type="EMBL" id="JABZMI010000002">
    <property type="protein sequence ID" value="MBF1163488.1"/>
    <property type="molecule type" value="Genomic_DNA"/>
</dbReference>